<keyword evidence="2" id="KW-1185">Reference proteome</keyword>
<name>A0ABZ0RKA2_9BACT</name>
<dbReference type="InterPro" id="IPR013078">
    <property type="entry name" value="His_Pase_superF_clade-1"/>
</dbReference>
<reference evidence="1 2" key="1">
    <citation type="submission" date="2023-11" db="EMBL/GenBank/DDBJ databases">
        <title>Coraliomargarita sp. nov., isolated from marine algae.</title>
        <authorList>
            <person name="Lee J.K."/>
            <person name="Baek J.H."/>
            <person name="Kim J.M."/>
            <person name="Choi D.G."/>
            <person name="Jeon C.O."/>
        </authorList>
    </citation>
    <scope>NUCLEOTIDE SEQUENCE [LARGE SCALE GENOMIC DNA]</scope>
    <source>
        <strain evidence="1 2">J2-16</strain>
    </source>
</reference>
<dbReference type="InterPro" id="IPR029033">
    <property type="entry name" value="His_PPase_superfam"/>
</dbReference>
<gene>
    <name evidence="1" type="ORF">SH580_21355</name>
</gene>
<organism evidence="1 2">
    <name type="scientific">Coraliomargarita algicola</name>
    <dbReference type="NCBI Taxonomy" id="3092156"/>
    <lineage>
        <taxon>Bacteria</taxon>
        <taxon>Pseudomonadati</taxon>
        <taxon>Verrucomicrobiota</taxon>
        <taxon>Opitutia</taxon>
        <taxon>Puniceicoccales</taxon>
        <taxon>Coraliomargaritaceae</taxon>
        <taxon>Coraliomargarita</taxon>
    </lineage>
</organism>
<proteinExistence type="predicted"/>
<sequence length="208" mass="23402">MGDANVFTPKGITQVADATEKLQKYQFDFVATSNQWRAYNTIAPYLKATNQKAEVWPELKEGKGMLTILSDDIPDVEEEILNKGKAIVLTEEEAAYLMIRPGSENDYEKYPKGSSDNEKVAYTKHVSLHAIKMIEERFGGTDQSILLAGHNSSGVSLLKLLLQKEPTGEARRGLTNTGIWMVEQQEDGSYKLMMYNDQPYQEEVKTSK</sequence>
<dbReference type="RefSeq" id="WP_319832834.1">
    <property type="nucleotide sequence ID" value="NZ_CP138858.1"/>
</dbReference>
<dbReference type="Proteomes" id="UP001324993">
    <property type="component" value="Chromosome"/>
</dbReference>
<evidence type="ECO:0000313" key="2">
    <source>
        <dbReference type="Proteomes" id="UP001324993"/>
    </source>
</evidence>
<dbReference type="EMBL" id="CP138858">
    <property type="protein sequence ID" value="WPJ95967.1"/>
    <property type="molecule type" value="Genomic_DNA"/>
</dbReference>
<accession>A0ABZ0RKA2</accession>
<protein>
    <submittedName>
        <fullName evidence="1">Histidine phosphatase family protein</fullName>
    </submittedName>
</protein>
<dbReference type="SUPFAM" id="SSF53254">
    <property type="entry name" value="Phosphoglycerate mutase-like"/>
    <property type="match status" value="1"/>
</dbReference>
<evidence type="ECO:0000313" key="1">
    <source>
        <dbReference type="EMBL" id="WPJ95967.1"/>
    </source>
</evidence>
<dbReference type="Pfam" id="PF00300">
    <property type="entry name" value="His_Phos_1"/>
    <property type="match status" value="1"/>
</dbReference>
<dbReference type="Gene3D" id="3.40.50.1240">
    <property type="entry name" value="Phosphoglycerate mutase-like"/>
    <property type="match status" value="1"/>
</dbReference>